<dbReference type="GO" id="GO:0046872">
    <property type="term" value="F:metal ion binding"/>
    <property type="evidence" value="ECO:0007669"/>
    <property type="project" value="UniProtKB-KW"/>
</dbReference>
<feature type="signal peptide" evidence="8">
    <location>
        <begin position="1"/>
        <end position="19"/>
    </location>
</feature>
<name>A0A9P1IDM1_9PELO</name>
<dbReference type="PANTHER" id="PTHR11733:SF167">
    <property type="entry name" value="FI17812P1-RELATED"/>
    <property type="match status" value="1"/>
</dbReference>
<comment type="cofactor">
    <cofactor evidence="1">
        <name>Zn(2+)</name>
        <dbReference type="ChEBI" id="CHEBI:29105"/>
    </cofactor>
</comment>
<evidence type="ECO:0000313" key="11">
    <source>
        <dbReference type="EMBL" id="CAI5443234.1"/>
    </source>
</evidence>
<keyword evidence="5" id="KW-0378">Hydrolase</keyword>
<dbReference type="CDD" id="cd08662">
    <property type="entry name" value="M13"/>
    <property type="match status" value="1"/>
</dbReference>
<evidence type="ECO:0000259" key="9">
    <source>
        <dbReference type="Pfam" id="PF01431"/>
    </source>
</evidence>
<keyword evidence="4" id="KW-0479">Metal-binding</keyword>
<feature type="domain" description="Peptidase M13 N-terminal" evidence="10">
    <location>
        <begin position="52"/>
        <end position="306"/>
    </location>
</feature>
<dbReference type="GO" id="GO:0004222">
    <property type="term" value="F:metalloendopeptidase activity"/>
    <property type="evidence" value="ECO:0007669"/>
    <property type="project" value="InterPro"/>
</dbReference>
<evidence type="ECO:0000256" key="2">
    <source>
        <dbReference type="ARBA" id="ARBA00007357"/>
    </source>
</evidence>
<dbReference type="InterPro" id="IPR024079">
    <property type="entry name" value="MetalloPept_cat_dom_sf"/>
</dbReference>
<evidence type="ECO:0000256" key="3">
    <source>
        <dbReference type="ARBA" id="ARBA00022670"/>
    </source>
</evidence>
<feature type="domain" description="Peptidase M13 C-terminal" evidence="9">
    <location>
        <begin position="447"/>
        <end position="651"/>
    </location>
</feature>
<gene>
    <name evidence="11" type="ORF">CAMP_LOCUS5871</name>
</gene>
<keyword evidence="3" id="KW-0645">Protease</keyword>
<dbReference type="Proteomes" id="UP001152747">
    <property type="component" value="Unassembled WGS sequence"/>
</dbReference>
<dbReference type="PROSITE" id="PS51885">
    <property type="entry name" value="NEPRILYSIN"/>
    <property type="match status" value="1"/>
</dbReference>
<dbReference type="InterPro" id="IPR008753">
    <property type="entry name" value="Peptidase_M13_N"/>
</dbReference>
<keyword evidence="6" id="KW-0862">Zinc</keyword>
<comment type="similarity">
    <text evidence="2">Belongs to the peptidase M13 family.</text>
</comment>
<dbReference type="AlphaFoldDB" id="A0A9P1IDM1"/>
<evidence type="ECO:0000313" key="12">
    <source>
        <dbReference type="Proteomes" id="UP001152747"/>
    </source>
</evidence>
<accession>A0A9P1IDM1</accession>
<keyword evidence="7" id="KW-0482">Metalloprotease</keyword>
<keyword evidence="12" id="KW-1185">Reference proteome</keyword>
<evidence type="ECO:0000256" key="4">
    <source>
        <dbReference type="ARBA" id="ARBA00022723"/>
    </source>
</evidence>
<evidence type="ECO:0008006" key="13">
    <source>
        <dbReference type="Google" id="ProtNLM"/>
    </source>
</evidence>
<evidence type="ECO:0000259" key="10">
    <source>
        <dbReference type="Pfam" id="PF05649"/>
    </source>
</evidence>
<evidence type="ECO:0000256" key="7">
    <source>
        <dbReference type="ARBA" id="ARBA00023049"/>
    </source>
</evidence>
<dbReference type="SUPFAM" id="SSF55486">
    <property type="entry name" value="Metalloproteases ('zincins'), catalytic domain"/>
    <property type="match status" value="1"/>
</dbReference>
<dbReference type="Gene3D" id="1.10.1380.10">
    <property type="entry name" value="Neutral endopeptidase , domain2"/>
    <property type="match status" value="2"/>
</dbReference>
<dbReference type="PRINTS" id="PR00786">
    <property type="entry name" value="NEPRILYSIN"/>
</dbReference>
<protein>
    <recommendedName>
        <fullName evidence="13">Peptidase M13 C-terminal domain-containing protein</fullName>
    </recommendedName>
</protein>
<evidence type="ECO:0000256" key="1">
    <source>
        <dbReference type="ARBA" id="ARBA00001947"/>
    </source>
</evidence>
<dbReference type="PANTHER" id="PTHR11733">
    <property type="entry name" value="ZINC METALLOPROTEASE FAMILY M13 NEPRILYSIN-RELATED"/>
    <property type="match status" value="1"/>
</dbReference>
<dbReference type="GO" id="GO:0005886">
    <property type="term" value="C:plasma membrane"/>
    <property type="evidence" value="ECO:0007669"/>
    <property type="project" value="TreeGrafter"/>
</dbReference>
<dbReference type="InterPro" id="IPR000718">
    <property type="entry name" value="Peptidase_M13"/>
</dbReference>
<feature type="domain" description="Peptidase M13 N-terminal" evidence="10">
    <location>
        <begin position="313"/>
        <end position="387"/>
    </location>
</feature>
<keyword evidence="8" id="KW-0732">Signal</keyword>
<dbReference type="EMBL" id="CANHGI010000002">
    <property type="protein sequence ID" value="CAI5443234.1"/>
    <property type="molecule type" value="Genomic_DNA"/>
</dbReference>
<dbReference type="Pfam" id="PF05649">
    <property type="entry name" value="Peptidase_M13_N"/>
    <property type="match status" value="2"/>
</dbReference>
<dbReference type="OrthoDB" id="6475849at2759"/>
<feature type="chain" id="PRO_5040431208" description="Peptidase M13 C-terminal domain-containing protein" evidence="8">
    <location>
        <begin position="20"/>
        <end position="656"/>
    </location>
</feature>
<evidence type="ECO:0000256" key="6">
    <source>
        <dbReference type="ARBA" id="ARBA00022833"/>
    </source>
</evidence>
<organism evidence="11 12">
    <name type="scientific">Caenorhabditis angaria</name>
    <dbReference type="NCBI Taxonomy" id="860376"/>
    <lineage>
        <taxon>Eukaryota</taxon>
        <taxon>Metazoa</taxon>
        <taxon>Ecdysozoa</taxon>
        <taxon>Nematoda</taxon>
        <taxon>Chromadorea</taxon>
        <taxon>Rhabditida</taxon>
        <taxon>Rhabditina</taxon>
        <taxon>Rhabditomorpha</taxon>
        <taxon>Rhabditoidea</taxon>
        <taxon>Rhabditidae</taxon>
        <taxon>Peloderinae</taxon>
        <taxon>Caenorhabditis</taxon>
    </lineage>
</organism>
<dbReference type="Pfam" id="PF01431">
    <property type="entry name" value="Peptidase_M13"/>
    <property type="match status" value="1"/>
</dbReference>
<evidence type="ECO:0000256" key="8">
    <source>
        <dbReference type="SAM" id="SignalP"/>
    </source>
</evidence>
<reference evidence="11" key="1">
    <citation type="submission" date="2022-11" db="EMBL/GenBank/DDBJ databases">
        <authorList>
            <person name="Kikuchi T."/>
        </authorList>
    </citation>
    <scope>NUCLEOTIDE SEQUENCE</scope>
    <source>
        <strain evidence="11">PS1010</strain>
    </source>
</reference>
<dbReference type="InterPro" id="IPR018497">
    <property type="entry name" value="Peptidase_M13_C"/>
</dbReference>
<dbReference type="Gene3D" id="3.40.390.10">
    <property type="entry name" value="Collagenase (Catalytic Domain)"/>
    <property type="match status" value="2"/>
</dbReference>
<proteinExistence type="inferred from homology"/>
<comment type="caution">
    <text evidence="11">The sequence shown here is derived from an EMBL/GenBank/DDBJ whole genome shotgun (WGS) entry which is preliminary data.</text>
</comment>
<dbReference type="InterPro" id="IPR042089">
    <property type="entry name" value="Peptidase_M13_dom_2"/>
</dbReference>
<sequence>MLTFFLYITLLIFPNSINPRVINGSDYSTCNTQECVELSKYFLSNMNDSVDPCDDFYEFACGNHKGLPILHEMQYFLIKDLVDVLTGKTSSENASHAFQIAINYTKSCLNEKTKAEFTEKDFRNQINAKFGGWHLLDNTSFKKDSEDWEILVGNLSLYGIVNLLQIEVVQSPINIEKYILKIGTNYLQDEEYFNTTWTYFPDFMRKFLKNFGIDISDEVINNLKEFDRKIMRATEKISGQPEAISYTDFKNKYPKIKWDSIFNKQIRLGESTLILNEAPEFFEELQNVLEKTSEETIKNFLMWRIVVFSNLVCYDQTVMKFEKPLAAYFVSKVFDEKAKVIVEDMIYTLKKEFNLSLTLLDMDWLENSTISKLQERLLRMTNLTGYPEVLNNASEINRPFANIKFDPGRYLANQMKLNKIEKAENLRLLKRNVDKNYDWTFKVLDVNANYDMQKHEIIVPISISRFPLLVSSAPVAVNYGALGLLIAHEIIHGFDRTGIYKELDGIEGLWTNPAFIDHFHNRTQCLVEQYNREIEPETGRNFDGKKTIDENISDNGGIRIAWKGYQRKVVTKFDQRVLPNMEEYNSNQLFFIAFANSMCQKMSKEQKEYKLANSEHTFGATRVNVALRNFYDFQYAWNCPVGSKMRPEEEDICRVW</sequence>
<evidence type="ECO:0000256" key="5">
    <source>
        <dbReference type="ARBA" id="ARBA00022801"/>
    </source>
</evidence>
<dbReference type="GO" id="GO:0016485">
    <property type="term" value="P:protein processing"/>
    <property type="evidence" value="ECO:0007669"/>
    <property type="project" value="TreeGrafter"/>
</dbReference>